<dbReference type="PROSITE" id="PS50190">
    <property type="entry name" value="SEC7"/>
    <property type="match status" value="1"/>
</dbReference>
<dbReference type="Gene3D" id="2.30.29.30">
    <property type="entry name" value="Pleckstrin-homology domain (PH domain)/Phosphotyrosine-binding domain (PTB)"/>
    <property type="match status" value="1"/>
</dbReference>
<feature type="region of interest" description="Disordered" evidence="1">
    <location>
        <begin position="1050"/>
        <end position="1100"/>
    </location>
</feature>
<feature type="compositionally biased region" description="Polar residues" evidence="1">
    <location>
        <begin position="1017"/>
        <end position="1027"/>
    </location>
</feature>
<dbReference type="InterPro" id="IPR011993">
    <property type="entry name" value="PH-like_dom_sf"/>
</dbReference>
<feature type="region of interest" description="Disordered" evidence="1">
    <location>
        <begin position="88"/>
        <end position="169"/>
    </location>
</feature>
<feature type="domain" description="SEC7" evidence="3">
    <location>
        <begin position="533"/>
        <end position="674"/>
    </location>
</feature>
<dbReference type="STRING" id="1314783.A0A165UCG8"/>
<evidence type="ECO:0000313" key="4">
    <source>
        <dbReference type="EMBL" id="KZT74714.1"/>
    </source>
</evidence>
<feature type="compositionally biased region" description="Pro residues" evidence="1">
    <location>
        <begin position="429"/>
        <end position="446"/>
    </location>
</feature>
<name>A0A165UCG8_9APHY</name>
<feature type="compositionally biased region" description="Low complexity" evidence="1">
    <location>
        <begin position="1400"/>
        <end position="1416"/>
    </location>
</feature>
<feature type="compositionally biased region" description="Low complexity" evidence="1">
    <location>
        <begin position="1332"/>
        <end position="1343"/>
    </location>
</feature>
<dbReference type="PANTHER" id="PTHR10663:SF405">
    <property type="entry name" value="ARF GUANINE NUCLEOTIDE EXCHANGE FACTOR SYT1"/>
    <property type="match status" value="1"/>
</dbReference>
<dbReference type="EMBL" id="KV429032">
    <property type="protein sequence ID" value="KZT74714.1"/>
    <property type="molecule type" value="Genomic_DNA"/>
</dbReference>
<dbReference type="Pfam" id="PF01369">
    <property type="entry name" value="Sec7"/>
    <property type="match status" value="1"/>
</dbReference>
<feature type="region of interest" description="Disordered" evidence="1">
    <location>
        <begin position="1220"/>
        <end position="1270"/>
    </location>
</feature>
<dbReference type="Proteomes" id="UP000076727">
    <property type="component" value="Unassembled WGS sequence"/>
</dbReference>
<dbReference type="OrthoDB" id="430364at2759"/>
<dbReference type="InterPro" id="IPR041681">
    <property type="entry name" value="PH_9"/>
</dbReference>
<evidence type="ECO:0000256" key="1">
    <source>
        <dbReference type="SAM" id="MobiDB-lite"/>
    </source>
</evidence>
<organism evidence="4 5">
    <name type="scientific">Daedalea quercina L-15889</name>
    <dbReference type="NCBI Taxonomy" id="1314783"/>
    <lineage>
        <taxon>Eukaryota</taxon>
        <taxon>Fungi</taxon>
        <taxon>Dikarya</taxon>
        <taxon>Basidiomycota</taxon>
        <taxon>Agaricomycotina</taxon>
        <taxon>Agaricomycetes</taxon>
        <taxon>Polyporales</taxon>
        <taxon>Fomitopsis</taxon>
    </lineage>
</organism>
<feature type="compositionally biased region" description="Basic and acidic residues" evidence="1">
    <location>
        <begin position="1344"/>
        <end position="1353"/>
    </location>
</feature>
<dbReference type="CDD" id="cd00171">
    <property type="entry name" value="Sec7"/>
    <property type="match status" value="1"/>
</dbReference>
<dbReference type="PROSITE" id="PS50003">
    <property type="entry name" value="PH_DOMAIN"/>
    <property type="match status" value="1"/>
</dbReference>
<feature type="compositionally biased region" description="Low complexity" evidence="1">
    <location>
        <begin position="1224"/>
        <end position="1250"/>
    </location>
</feature>
<feature type="compositionally biased region" description="Low complexity" evidence="1">
    <location>
        <begin position="94"/>
        <end position="104"/>
    </location>
</feature>
<dbReference type="GO" id="GO:0005085">
    <property type="term" value="F:guanyl-nucleotide exchange factor activity"/>
    <property type="evidence" value="ECO:0007669"/>
    <property type="project" value="InterPro"/>
</dbReference>
<dbReference type="SMART" id="SM00233">
    <property type="entry name" value="PH"/>
    <property type="match status" value="1"/>
</dbReference>
<feature type="compositionally biased region" description="Polar residues" evidence="1">
    <location>
        <begin position="147"/>
        <end position="158"/>
    </location>
</feature>
<feature type="compositionally biased region" description="Polar residues" evidence="1">
    <location>
        <begin position="113"/>
        <end position="127"/>
    </location>
</feature>
<feature type="compositionally biased region" description="Basic and acidic residues" evidence="1">
    <location>
        <begin position="1090"/>
        <end position="1100"/>
    </location>
</feature>
<feature type="region of interest" description="Disordered" evidence="1">
    <location>
        <begin position="1397"/>
        <end position="1420"/>
    </location>
</feature>
<feature type="compositionally biased region" description="Low complexity" evidence="1">
    <location>
        <begin position="1064"/>
        <end position="1075"/>
    </location>
</feature>
<dbReference type="SUPFAM" id="SSF50729">
    <property type="entry name" value="PH domain-like"/>
    <property type="match status" value="1"/>
</dbReference>
<protein>
    <recommendedName>
        <fullName evidence="6">SEC7 domain-containing protein</fullName>
    </recommendedName>
</protein>
<dbReference type="GO" id="GO:0032012">
    <property type="term" value="P:regulation of ARF protein signal transduction"/>
    <property type="evidence" value="ECO:0007669"/>
    <property type="project" value="InterPro"/>
</dbReference>
<evidence type="ECO:0000313" key="5">
    <source>
        <dbReference type="Proteomes" id="UP000076727"/>
    </source>
</evidence>
<dbReference type="InterPro" id="IPR000904">
    <property type="entry name" value="Sec7_dom"/>
</dbReference>
<feature type="domain" description="PH" evidence="2">
    <location>
        <begin position="816"/>
        <end position="940"/>
    </location>
</feature>
<dbReference type="PANTHER" id="PTHR10663">
    <property type="entry name" value="GUANYL-NUCLEOTIDE EXCHANGE FACTOR"/>
    <property type="match status" value="1"/>
</dbReference>
<feature type="region of interest" description="Disordered" evidence="1">
    <location>
        <begin position="998"/>
        <end position="1027"/>
    </location>
</feature>
<evidence type="ECO:0000259" key="2">
    <source>
        <dbReference type="PROSITE" id="PS50003"/>
    </source>
</evidence>
<feature type="region of interest" description="Disordered" evidence="1">
    <location>
        <begin position="1291"/>
        <end position="1366"/>
    </location>
</feature>
<accession>A0A165UCG8</accession>
<feature type="compositionally biased region" description="Polar residues" evidence="1">
    <location>
        <begin position="472"/>
        <end position="481"/>
    </location>
</feature>
<evidence type="ECO:0008006" key="6">
    <source>
        <dbReference type="Google" id="ProtNLM"/>
    </source>
</evidence>
<feature type="compositionally biased region" description="Polar residues" evidence="1">
    <location>
        <begin position="333"/>
        <end position="349"/>
    </location>
</feature>
<dbReference type="InterPro" id="IPR023394">
    <property type="entry name" value="Sec7_C_sf"/>
</dbReference>
<proteinExistence type="predicted"/>
<dbReference type="Gene3D" id="1.10.1000.11">
    <property type="entry name" value="Arf Nucleotide-binding Site Opener,domain 2"/>
    <property type="match status" value="1"/>
</dbReference>
<dbReference type="SUPFAM" id="SSF48425">
    <property type="entry name" value="Sec7 domain"/>
    <property type="match status" value="1"/>
</dbReference>
<evidence type="ECO:0000259" key="3">
    <source>
        <dbReference type="PROSITE" id="PS50190"/>
    </source>
</evidence>
<keyword evidence="5" id="KW-1185">Reference proteome</keyword>
<dbReference type="Pfam" id="PF15410">
    <property type="entry name" value="PH_9"/>
    <property type="match status" value="1"/>
</dbReference>
<feature type="compositionally biased region" description="Low complexity" evidence="1">
    <location>
        <begin position="498"/>
        <end position="516"/>
    </location>
</feature>
<reference evidence="4 5" key="1">
    <citation type="journal article" date="2016" name="Mol. Biol. Evol.">
        <title>Comparative Genomics of Early-Diverging Mushroom-Forming Fungi Provides Insights into the Origins of Lignocellulose Decay Capabilities.</title>
        <authorList>
            <person name="Nagy L.G."/>
            <person name="Riley R."/>
            <person name="Tritt A."/>
            <person name="Adam C."/>
            <person name="Daum C."/>
            <person name="Floudas D."/>
            <person name="Sun H."/>
            <person name="Yadav J.S."/>
            <person name="Pangilinan J."/>
            <person name="Larsson K.H."/>
            <person name="Matsuura K."/>
            <person name="Barry K."/>
            <person name="Labutti K."/>
            <person name="Kuo R."/>
            <person name="Ohm R.A."/>
            <person name="Bhattacharya S.S."/>
            <person name="Shirouzu T."/>
            <person name="Yoshinaga Y."/>
            <person name="Martin F.M."/>
            <person name="Grigoriev I.V."/>
            <person name="Hibbett D.S."/>
        </authorList>
    </citation>
    <scope>NUCLEOTIDE SEQUENCE [LARGE SCALE GENOMIC DNA]</scope>
    <source>
        <strain evidence="4 5">L-15889</strain>
    </source>
</reference>
<feature type="region of interest" description="Disordered" evidence="1">
    <location>
        <begin position="193"/>
        <end position="528"/>
    </location>
</feature>
<sequence length="1438" mass="156183">MVGKFSFGSKASLSRSACDNATSASPLHKDISQEHAALAEATTTAAHIAPAAAPRTTTHFFSLPLWKRRGSHPLSTVAPAARLSADELGVTTHRSSSASGGSARNKALPPTPSASEEVNLGSLSRAGSSREGRGTSTWEMGERLSADTGTSSGLSSLPQPARYSPILGPSTSQPTVTLARAALGLGLPHVMPGSVSASSSTTDLHSIPIPPTPPDSHSPQSTMRRAKSFHPDAHAPRRDNAIPAQENRRARGLSIGPFHFSSSDKGKERAVDTEPEITFSPPPSKPLSRKNSFWSRKRVDSQESSPASHLAAEPSPRPSLPTLQPISPFYIDTSMSAHSSHTPGPSTPRSADLRRRHSERTRTNSKPGYLDSGRLPDVPSLPAPTPRPTKTRRPKRPKTADSAATSPRSAFFNDVPRVVTSSPPSFERPLPPPEPPAPRSPSPPTSPAHSPSFTRPRSQTNPPLLHRLSMNLFGTSPTSHTPHIAPSPLYDTPTYTEPLSASPSSSRDSSRPSLSKRSLEIPKPNVEDELPEEYLHRLTQAVSKGEIATVLASSADSFHAKALRAYLERFNFRGDPLDVAVRKLLMDVGLPRETQQIDRVIEAFASRYVHCNPNLYTSDDHPYILAFSLIMLHTDAFNKHNKHKMTKADYMKNTRLPGVPPEVLDCFYDNIVFAPFIFIEDPEDVNGGARGIMPDAVNARRMSVYNIPPTPGSSTLLGKSSRIDPYYLITRDLLGDLHVDLNSMVPPESPYIYQGTGGPWDEEELLRAFTLAGAVAIATEGQHGSTPFFGVSVSGGPGSLQAPLAAGATYSTPYVRVTKIGLLQRKDDTVEGGRRAINRKWREWCVLLTGSHLLFFRDPSWAALVQATLASGRRHGPQPMLPQPDEYVSVKDSVAVFDKSYSRHPHTLRLVLPGGRHYLLQAHEEQEMNEWISRVNYASAFKTAGVRMRALGMMYRDIELTGIAAAASHLREMRHRVAPVSPRVHTWYGGLDIDLQSPTAESSPVTSPPASAPVRKNSVSTESSVAVNESSAKLFKATFDQVKTELAASTRWSPEHANGKPAGRPRTLSLESSSLRPPPVTTGPRSANSHSERSRRMSRSEILRRKLHDLETQIATAQTQLETDMRLVRNLAVLTPFQRATRERVHVAGQGAAKRVMQARLDLEKLVCHRDVLADDLQAGERDWERTKRIAMRAATDRLASQELPKRPATMASLQVNTNQSLGSSPVSIPPSVSISASTSTSTSTSAVSSQGRDSSVGDESFHSAQSSVEWQDMSPGCAAFLDAKGVHEAHSFDSPVTSPLEASHSSSREYPFPDTRARAQASPMEVEPSRDSAASASVSSYRASDEGGHEKFYTAPEPQEEEAEEWDKTRAAKRVSLVKLPPDLRISALLFGKHGRSGSETISEATATAPSSPSTPEKRMTTYGRTISMETFTMLDV</sequence>
<feature type="compositionally biased region" description="Polar residues" evidence="1">
    <location>
        <begin position="195"/>
        <end position="204"/>
    </location>
</feature>
<dbReference type="SMART" id="SM00222">
    <property type="entry name" value="Sec7"/>
    <property type="match status" value="1"/>
</dbReference>
<feature type="compositionally biased region" description="Basic and acidic residues" evidence="1">
    <location>
        <begin position="262"/>
        <end position="272"/>
    </location>
</feature>
<feature type="compositionally biased region" description="Basic and acidic residues" evidence="1">
    <location>
        <begin position="229"/>
        <end position="240"/>
    </location>
</feature>
<gene>
    <name evidence="4" type="ORF">DAEQUDRAFT_807047</name>
</gene>
<dbReference type="InterPro" id="IPR001849">
    <property type="entry name" value="PH_domain"/>
</dbReference>
<dbReference type="InterPro" id="IPR035999">
    <property type="entry name" value="Sec7_dom_sf"/>
</dbReference>